<dbReference type="Gene3D" id="3.10.520.10">
    <property type="entry name" value="ApbE-like domains"/>
    <property type="match status" value="1"/>
</dbReference>
<keyword evidence="7 10" id="KW-0460">Magnesium</keyword>
<dbReference type="SUPFAM" id="SSF143631">
    <property type="entry name" value="ApbE-like"/>
    <property type="match status" value="1"/>
</dbReference>
<dbReference type="InterPro" id="IPR024932">
    <property type="entry name" value="ApbE"/>
</dbReference>
<keyword evidence="3 10" id="KW-0285">Flavoprotein</keyword>
<feature type="binding site" evidence="11">
    <location>
        <position position="273"/>
    </location>
    <ligand>
        <name>Mg(2+)</name>
        <dbReference type="ChEBI" id="CHEBI:18420"/>
    </ligand>
</feature>
<organism evidence="12 13">
    <name type="scientific">Ereboglobus luteus</name>
    <dbReference type="NCBI Taxonomy" id="1796921"/>
    <lineage>
        <taxon>Bacteria</taxon>
        <taxon>Pseudomonadati</taxon>
        <taxon>Verrucomicrobiota</taxon>
        <taxon>Opitutia</taxon>
        <taxon>Opitutales</taxon>
        <taxon>Opitutaceae</taxon>
        <taxon>Ereboglobus</taxon>
    </lineage>
</organism>
<sequence>MGTHAFNHEAMNTLFDFRIRHADADYARQAAQAAFAEVDRLEKLLSRFEEGSDVWRINHAEDGETIMISEECHACLQQAVQISLATEGAFNVSVGDAADIAKQHESKKAPMAQLRAALKRSANALVSMAEDSLALRVEHKGISIDLGAIGKGFAVDRARDLLREWGIKHALLSAGNSSVLATGTCSSRKHAVTAGAKHASPYENIITAKPKPGGWVVNIAGDKQSTPVTLHECSLSSSGTSELGRHIIDPRRGGQSYTHLRTWVLAPNAAAADALSTACMTMMPEEIARALRELGKGHAAITEDTNGRLHICRRSGVWTQIKRTHALSWPA</sequence>
<evidence type="ECO:0000256" key="10">
    <source>
        <dbReference type="PIRNR" id="PIRNR006268"/>
    </source>
</evidence>
<dbReference type="GO" id="GO:0046872">
    <property type="term" value="F:metal ion binding"/>
    <property type="evidence" value="ECO:0007669"/>
    <property type="project" value="UniProtKB-UniRule"/>
</dbReference>
<gene>
    <name evidence="12" type="ORF">CKA38_12215</name>
</gene>
<evidence type="ECO:0000256" key="3">
    <source>
        <dbReference type="ARBA" id="ARBA00022630"/>
    </source>
</evidence>
<proteinExistence type="inferred from homology"/>
<comment type="similarity">
    <text evidence="10">Belongs to the ApbE family.</text>
</comment>
<evidence type="ECO:0000313" key="12">
    <source>
        <dbReference type="EMBL" id="AWI09912.1"/>
    </source>
</evidence>
<evidence type="ECO:0000256" key="8">
    <source>
        <dbReference type="ARBA" id="ARBA00031306"/>
    </source>
</evidence>
<evidence type="ECO:0000256" key="4">
    <source>
        <dbReference type="ARBA" id="ARBA00022679"/>
    </source>
</evidence>
<evidence type="ECO:0000256" key="7">
    <source>
        <dbReference type="ARBA" id="ARBA00022842"/>
    </source>
</evidence>
<feature type="binding site" evidence="11">
    <location>
        <position position="277"/>
    </location>
    <ligand>
        <name>Mg(2+)</name>
        <dbReference type="ChEBI" id="CHEBI:18420"/>
    </ligand>
</feature>
<dbReference type="Pfam" id="PF02424">
    <property type="entry name" value="ApbE"/>
    <property type="match status" value="1"/>
</dbReference>
<comment type="cofactor">
    <cofactor evidence="11">
        <name>Mg(2+)</name>
        <dbReference type="ChEBI" id="CHEBI:18420"/>
    </cofactor>
    <cofactor evidence="11">
        <name>Mn(2+)</name>
        <dbReference type="ChEBI" id="CHEBI:29035"/>
    </cofactor>
    <text evidence="11">Magnesium. Can also use manganese.</text>
</comment>
<evidence type="ECO:0000256" key="1">
    <source>
        <dbReference type="ARBA" id="ARBA00011955"/>
    </source>
</evidence>
<protein>
    <recommendedName>
        <fullName evidence="2 10">FAD:protein FMN transferase</fullName>
        <ecNumber evidence="1 10">2.7.1.180</ecNumber>
    </recommendedName>
    <alternativeName>
        <fullName evidence="8 10">Flavin transferase</fullName>
    </alternativeName>
</protein>
<keyword evidence="6 10" id="KW-0274">FAD</keyword>
<accession>A0A2U8E5W0</accession>
<reference evidence="12 13" key="1">
    <citation type="journal article" date="2018" name="Syst. Appl. Microbiol.">
        <title>Ereboglobus luteus gen. nov. sp. nov. from cockroach guts, and new insights into the oxygen relationship of the genera Opitutus and Didymococcus (Verrucomicrobia: Opitutaceae).</title>
        <authorList>
            <person name="Tegtmeier D."/>
            <person name="Belitz A."/>
            <person name="Radek R."/>
            <person name="Heimerl T."/>
            <person name="Brune A."/>
        </authorList>
    </citation>
    <scope>NUCLEOTIDE SEQUENCE [LARGE SCALE GENOMIC DNA]</scope>
    <source>
        <strain evidence="12 13">Ho45</strain>
    </source>
</reference>
<evidence type="ECO:0000256" key="11">
    <source>
        <dbReference type="PIRSR" id="PIRSR006268-2"/>
    </source>
</evidence>
<comment type="catalytic activity">
    <reaction evidence="9 10">
        <text>L-threonyl-[protein] + FAD = FMN-L-threonyl-[protein] + AMP + H(+)</text>
        <dbReference type="Rhea" id="RHEA:36847"/>
        <dbReference type="Rhea" id="RHEA-COMP:11060"/>
        <dbReference type="Rhea" id="RHEA-COMP:11061"/>
        <dbReference type="ChEBI" id="CHEBI:15378"/>
        <dbReference type="ChEBI" id="CHEBI:30013"/>
        <dbReference type="ChEBI" id="CHEBI:57692"/>
        <dbReference type="ChEBI" id="CHEBI:74257"/>
        <dbReference type="ChEBI" id="CHEBI:456215"/>
        <dbReference type="EC" id="2.7.1.180"/>
    </reaction>
</comment>
<dbReference type="InterPro" id="IPR003374">
    <property type="entry name" value="ApbE-like_sf"/>
</dbReference>
<evidence type="ECO:0000256" key="9">
    <source>
        <dbReference type="ARBA" id="ARBA00048540"/>
    </source>
</evidence>
<dbReference type="OrthoDB" id="9812112at2"/>
<evidence type="ECO:0000256" key="2">
    <source>
        <dbReference type="ARBA" id="ARBA00016337"/>
    </source>
</evidence>
<dbReference type="PIRSF" id="PIRSF006268">
    <property type="entry name" value="ApbE"/>
    <property type="match status" value="1"/>
</dbReference>
<keyword evidence="5 10" id="KW-0479">Metal-binding</keyword>
<dbReference type="GO" id="GO:0016740">
    <property type="term" value="F:transferase activity"/>
    <property type="evidence" value="ECO:0007669"/>
    <property type="project" value="UniProtKB-UniRule"/>
</dbReference>
<dbReference type="KEGG" id="elut:CKA38_12215"/>
<dbReference type="PANTHER" id="PTHR30040:SF2">
    <property type="entry name" value="FAD:PROTEIN FMN TRANSFERASE"/>
    <property type="match status" value="1"/>
</dbReference>
<dbReference type="Proteomes" id="UP000244896">
    <property type="component" value="Chromosome"/>
</dbReference>
<dbReference type="EC" id="2.7.1.180" evidence="1 10"/>
<evidence type="ECO:0000256" key="6">
    <source>
        <dbReference type="ARBA" id="ARBA00022827"/>
    </source>
</evidence>
<dbReference type="AlphaFoldDB" id="A0A2U8E5W0"/>
<name>A0A2U8E5W0_9BACT</name>
<keyword evidence="13" id="KW-1185">Reference proteome</keyword>
<keyword evidence="4 10" id="KW-0808">Transferase</keyword>
<evidence type="ECO:0000313" key="13">
    <source>
        <dbReference type="Proteomes" id="UP000244896"/>
    </source>
</evidence>
<dbReference type="EMBL" id="CP023004">
    <property type="protein sequence ID" value="AWI09912.1"/>
    <property type="molecule type" value="Genomic_DNA"/>
</dbReference>
<evidence type="ECO:0000256" key="5">
    <source>
        <dbReference type="ARBA" id="ARBA00022723"/>
    </source>
</evidence>
<feature type="binding site" evidence="11">
    <location>
        <position position="148"/>
    </location>
    <ligand>
        <name>Mg(2+)</name>
        <dbReference type="ChEBI" id="CHEBI:18420"/>
    </ligand>
</feature>
<dbReference type="PANTHER" id="PTHR30040">
    <property type="entry name" value="THIAMINE BIOSYNTHESIS LIPOPROTEIN APBE"/>
    <property type="match status" value="1"/>
</dbReference>